<dbReference type="InterPro" id="IPR013785">
    <property type="entry name" value="Aldolase_TIM"/>
</dbReference>
<evidence type="ECO:0000256" key="9">
    <source>
        <dbReference type="ARBA" id="ARBA00048792"/>
    </source>
</evidence>
<keyword evidence="2" id="KW-0479">Metal-binding</keyword>
<comment type="function">
    <text evidence="10">Involved in pyrimidine base degradation. Catalyzes physiologically the reduction of uracil to 5,6-dihydrouracil (DHU) by using NADH as a specific cosubstrate. It also catalyzes the reverse reaction and the reduction of thymine to 5,6-dihydrothymine (DHT).</text>
</comment>
<dbReference type="eggNOG" id="COG0167">
    <property type="taxonomic scope" value="Bacteria"/>
</dbReference>
<dbReference type="FunFam" id="3.20.20.70:FF:000027">
    <property type="entry name" value="Dihydropyrimidine dehydrogenase [NADP(+)]"/>
    <property type="match status" value="1"/>
</dbReference>
<dbReference type="InterPro" id="IPR017900">
    <property type="entry name" value="4Fe4S_Fe_S_CS"/>
</dbReference>
<evidence type="ECO:0000256" key="10">
    <source>
        <dbReference type="ARBA" id="ARBA00049578"/>
    </source>
</evidence>
<comment type="subunit">
    <text evidence="11">Heterotetramer of 2 PreA and 2 PreT subunits.</text>
</comment>
<dbReference type="EC" id="1.3.1.1" evidence="12"/>
<evidence type="ECO:0000313" key="14">
    <source>
        <dbReference type="EMBL" id="ADW67337.1"/>
    </source>
</evidence>
<name>E8WW31_GRATM</name>
<dbReference type="Gene3D" id="3.20.20.70">
    <property type="entry name" value="Aldolase class I"/>
    <property type="match status" value="1"/>
</dbReference>
<evidence type="ECO:0000256" key="12">
    <source>
        <dbReference type="ARBA" id="ARBA00049728"/>
    </source>
</evidence>
<dbReference type="GO" id="GO:0046872">
    <property type="term" value="F:metal ion binding"/>
    <property type="evidence" value="ECO:0007669"/>
    <property type="project" value="UniProtKB-KW"/>
</dbReference>
<evidence type="ECO:0000256" key="7">
    <source>
        <dbReference type="ARBA" id="ARBA00032722"/>
    </source>
</evidence>
<comment type="similarity">
    <text evidence="1">Belongs to the dihydropyrimidine dehydrogenase family.</text>
</comment>
<dbReference type="Proteomes" id="UP000000343">
    <property type="component" value="Chromosome"/>
</dbReference>
<dbReference type="eggNOG" id="COG1149">
    <property type="taxonomic scope" value="Bacteria"/>
</dbReference>
<keyword evidence="5" id="KW-0411">Iron-sulfur</keyword>
<evidence type="ECO:0000256" key="4">
    <source>
        <dbReference type="ARBA" id="ARBA00023004"/>
    </source>
</evidence>
<dbReference type="Pfam" id="PF14697">
    <property type="entry name" value="Fer4_21"/>
    <property type="match status" value="1"/>
</dbReference>
<dbReference type="GO" id="GO:0051536">
    <property type="term" value="F:iron-sulfur cluster binding"/>
    <property type="evidence" value="ECO:0007669"/>
    <property type="project" value="UniProtKB-KW"/>
</dbReference>
<evidence type="ECO:0000256" key="11">
    <source>
        <dbReference type="ARBA" id="ARBA00049714"/>
    </source>
</evidence>
<evidence type="ECO:0000259" key="13">
    <source>
        <dbReference type="PROSITE" id="PS51379"/>
    </source>
</evidence>
<evidence type="ECO:0000256" key="1">
    <source>
        <dbReference type="ARBA" id="ARBA00010804"/>
    </source>
</evidence>
<sequence>MPTLECNFAGIKCLNPFWLASAPPTNCGEQIMRAFDAGWGGAVWKTIGEPITNVSSRYSSIDWAGQRMMGFNNIELISDRPIATNLREISEVKRRYPKHVVIASLMVESKREVWHDMVAQAEDAGADGLELNFGCPHGMSERGMGSAVGQVPEYAEQITYWVKERARTPVIVKLTPNISDIRMPARAAKRGGADALSAINTINSITGIDLDTFEPRPMVDGKSSHGGYCGPAVKPIALNMVQQIMADKDAMLPLSGIGGIGTWKDAAEFILLGCGNVQVCTAAMHYGYRIVEDMADGLLEWMAAKGFETIEDFRGLSLPNVREWKQLNLNYRIVAKIHADKCIGCQLCYTACWDGAHQCIHLDRAEGGAEMVPAGTDPRHTHHEANPHGKPTPAMVLGLSAKTITTTPIPKLDLSGAGVNSSVTPIARIPRVDEDECVGCNLCSLVCPVEDCITMERVETGLPFQSWEERSAAGLAPAGGSEVGIAEGH</sequence>
<dbReference type="HOGENOM" id="CLU_042042_4_2_0"/>
<reference evidence="15" key="1">
    <citation type="submission" date="2011-01" db="EMBL/GenBank/DDBJ databases">
        <title>Complete sequence of chromosome of Acidobacterium sp. MP5ACTX9.</title>
        <authorList>
            <consortium name="US DOE Joint Genome Institute"/>
            <person name="Lucas S."/>
            <person name="Copeland A."/>
            <person name="Lapidus A."/>
            <person name="Cheng J.-F."/>
            <person name="Goodwin L."/>
            <person name="Pitluck S."/>
            <person name="Teshima H."/>
            <person name="Detter J.C."/>
            <person name="Han C."/>
            <person name="Tapia R."/>
            <person name="Land M."/>
            <person name="Hauser L."/>
            <person name="Kyrpides N."/>
            <person name="Ivanova N."/>
            <person name="Ovchinnikova G."/>
            <person name="Pagani I."/>
            <person name="Rawat S.R."/>
            <person name="Mannisto M."/>
            <person name="Haggblom M.M."/>
            <person name="Woyke T."/>
        </authorList>
    </citation>
    <scope>NUCLEOTIDE SEQUENCE [LARGE SCALE GENOMIC DNA]</scope>
    <source>
        <strain evidence="15">MP5ACTX9</strain>
    </source>
</reference>
<dbReference type="Pfam" id="PF01180">
    <property type="entry name" value="DHO_dh"/>
    <property type="match status" value="1"/>
</dbReference>
<dbReference type="SUPFAM" id="SSF54862">
    <property type="entry name" value="4Fe-4S ferredoxins"/>
    <property type="match status" value="1"/>
</dbReference>
<dbReference type="GO" id="GO:0005737">
    <property type="term" value="C:cytoplasm"/>
    <property type="evidence" value="ECO:0007669"/>
    <property type="project" value="InterPro"/>
</dbReference>
<dbReference type="CDD" id="cd02940">
    <property type="entry name" value="DHPD_FMN"/>
    <property type="match status" value="1"/>
</dbReference>
<feature type="domain" description="4Fe-4S ferredoxin-type" evidence="13">
    <location>
        <begin position="333"/>
        <end position="362"/>
    </location>
</feature>
<keyword evidence="3 14" id="KW-0560">Oxidoreductase</keyword>
<gene>
    <name evidence="14" type="ordered locus">AciX9_0263</name>
</gene>
<dbReference type="Gene3D" id="3.30.70.20">
    <property type="match status" value="2"/>
</dbReference>
<dbReference type="OrthoDB" id="9794954at2"/>
<organism evidence="15">
    <name type="scientific">Granulicella tundricola (strain ATCC BAA-1859 / DSM 23138 / MP5ACTX9)</name>
    <dbReference type="NCBI Taxonomy" id="1198114"/>
    <lineage>
        <taxon>Bacteria</taxon>
        <taxon>Pseudomonadati</taxon>
        <taxon>Acidobacteriota</taxon>
        <taxon>Terriglobia</taxon>
        <taxon>Terriglobales</taxon>
        <taxon>Acidobacteriaceae</taxon>
        <taxon>Granulicella</taxon>
    </lineage>
</organism>
<dbReference type="PaxDb" id="1198114-AciX9_0263"/>
<evidence type="ECO:0000256" key="6">
    <source>
        <dbReference type="ARBA" id="ARBA00030119"/>
    </source>
</evidence>
<proteinExistence type="inferred from homology"/>
<dbReference type="AlphaFoldDB" id="E8WW31"/>
<evidence type="ECO:0000313" key="15">
    <source>
        <dbReference type="Proteomes" id="UP000000343"/>
    </source>
</evidence>
<dbReference type="InterPro" id="IPR017896">
    <property type="entry name" value="4Fe4S_Fe-S-bd"/>
</dbReference>
<keyword evidence="4" id="KW-0408">Iron</keyword>
<evidence type="ECO:0000256" key="3">
    <source>
        <dbReference type="ARBA" id="ARBA00023002"/>
    </source>
</evidence>
<dbReference type="PANTHER" id="PTHR43073:SF2">
    <property type="entry name" value="DIHYDROPYRIMIDINE DEHYDROGENASE [NADP(+)]"/>
    <property type="match status" value="1"/>
</dbReference>
<feature type="domain" description="4Fe-4S ferredoxin-type" evidence="13">
    <location>
        <begin position="428"/>
        <end position="458"/>
    </location>
</feature>
<protein>
    <recommendedName>
        <fullName evidence="12">dihydrouracil dehydrogenase (NAD(+))</fullName>
        <ecNumber evidence="12">1.3.1.1</ecNumber>
    </recommendedName>
    <alternativeName>
        <fullName evidence="7">Dihydrothymine dehydrogenase</fullName>
    </alternativeName>
    <alternativeName>
        <fullName evidence="6">Dihydrouracil dehydrogenase</fullName>
    </alternativeName>
</protein>
<dbReference type="KEGG" id="acm:AciX9_0263"/>
<dbReference type="GO" id="GO:0004159">
    <property type="term" value="F:dihydropyrimidine dehydrogenase (NAD+) activity"/>
    <property type="evidence" value="ECO:0007669"/>
    <property type="project" value="UniProtKB-EC"/>
</dbReference>
<dbReference type="SUPFAM" id="SSF51395">
    <property type="entry name" value="FMN-linked oxidoreductases"/>
    <property type="match status" value="1"/>
</dbReference>
<dbReference type="NCBIfam" id="NF006183">
    <property type="entry name" value="PRK08318.1"/>
    <property type="match status" value="1"/>
</dbReference>
<accession>E8WW31</accession>
<evidence type="ECO:0000256" key="8">
    <source>
        <dbReference type="ARBA" id="ARBA00047685"/>
    </source>
</evidence>
<dbReference type="RefSeq" id="WP_013578665.1">
    <property type="nucleotide sequence ID" value="NC_015064.1"/>
</dbReference>
<dbReference type="InterPro" id="IPR005720">
    <property type="entry name" value="Dihydroorotate_DH_cat"/>
</dbReference>
<dbReference type="STRING" id="1198114.AciX9_0263"/>
<comment type="catalytic activity">
    <reaction evidence="9">
        <text>5,6-dihydrouracil + NAD(+) = uracil + NADH + H(+)</text>
        <dbReference type="Rhea" id="RHEA:20189"/>
        <dbReference type="ChEBI" id="CHEBI:15378"/>
        <dbReference type="ChEBI" id="CHEBI:15901"/>
        <dbReference type="ChEBI" id="CHEBI:17568"/>
        <dbReference type="ChEBI" id="CHEBI:57540"/>
        <dbReference type="ChEBI" id="CHEBI:57945"/>
        <dbReference type="EC" id="1.3.1.1"/>
    </reaction>
</comment>
<keyword evidence="15" id="KW-1185">Reference proteome</keyword>
<dbReference type="EMBL" id="CP002480">
    <property type="protein sequence ID" value="ADW67337.1"/>
    <property type="molecule type" value="Genomic_DNA"/>
</dbReference>
<dbReference type="PROSITE" id="PS00198">
    <property type="entry name" value="4FE4S_FER_1"/>
    <property type="match status" value="1"/>
</dbReference>
<dbReference type="PANTHER" id="PTHR43073">
    <property type="entry name" value="DIHYDROPYRIMIDINE DEHYDROGENASE [NADP(+)]"/>
    <property type="match status" value="1"/>
</dbReference>
<comment type="catalytic activity">
    <reaction evidence="8">
        <text>5,6-dihydrothymine + NAD(+) = thymine + NADH + H(+)</text>
        <dbReference type="Rhea" id="RHEA:28791"/>
        <dbReference type="ChEBI" id="CHEBI:15378"/>
        <dbReference type="ChEBI" id="CHEBI:17821"/>
        <dbReference type="ChEBI" id="CHEBI:27468"/>
        <dbReference type="ChEBI" id="CHEBI:57540"/>
        <dbReference type="ChEBI" id="CHEBI:57945"/>
        <dbReference type="EC" id="1.3.1.1"/>
    </reaction>
</comment>
<dbReference type="PROSITE" id="PS51379">
    <property type="entry name" value="4FE4S_FER_2"/>
    <property type="match status" value="2"/>
</dbReference>
<evidence type="ECO:0000256" key="5">
    <source>
        <dbReference type="ARBA" id="ARBA00023014"/>
    </source>
</evidence>
<evidence type="ECO:0000256" key="2">
    <source>
        <dbReference type="ARBA" id="ARBA00022723"/>
    </source>
</evidence>